<dbReference type="PANTHER" id="PTHR24095:SF14">
    <property type="entry name" value="ACETYL-COENZYME A SYNTHETASE 1"/>
    <property type="match status" value="1"/>
</dbReference>
<evidence type="ECO:0000256" key="1">
    <source>
        <dbReference type="ARBA" id="ARBA00013275"/>
    </source>
</evidence>
<dbReference type="GO" id="GO:0003987">
    <property type="term" value="F:acetate-CoA ligase activity"/>
    <property type="evidence" value="ECO:0007669"/>
    <property type="project" value="UniProtKB-EC"/>
</dbReference>
<evidence type="ECO:0000256" key="3">
    <source>
        <dbReference type="SAM" id="Phobius"/>
    </source>
</evidence>
<evidence type="ECO:0000259" key="4">
    <source>
        <dbReference type="Pfam" id="PF00501"/>
    </source>
</evidence>
<dbReference type="Proteomes" id="UP000834106">
    <property type="component" value="Chromosome 3"/>
</dbReference>
<keyword evidence="3" id="KW-0812">Transmembrane</keyword>
<dbReference type="InterPro" id="IPR042099">
    <property type="entry name" value="ANL_N_sf"/>
</dbReference>
<accession>A0AAD1YUC0</accession>
<organism evidence="5 6">
    <name type="scientific">Fraxinus pennsylvanica</name>
    <dbReference type="NCBI Taxonomy" id="56036"/>
    <lineage>
        <taxon>Eukaryota</taxon>
        <taxon>Viridiplantae</taxon>
        <taxon>Streptophyta</taxon>
        <taxon>Embryophyta</taxon>
        <taxon>Tracheophyta</taxon>
        <taxon>Spermatophyta</taxon>
        <taxon>Magnoliopsida</taxon>
        <taxon>eudicotyledons</taxon>
        <taxon>Gunneridae</taxon>
        <taxon>Pentapetalae</taxon>
        <taxon>asterids</taxon>
        <taxon>lamiids</taxon>
        <taxon>Lamiales</taxon>
        <taxon>Oleaceae</taxon>
        <taxon>Oleeae</taxon>
        <taxon>Fraxinus</taxon>
    </lineage>
</organism>
<feature type="domain" description="AMP-dependent synthetase/ligase" evidence="4">
    <location>
        <begin position="217"/>
        <end position="312"/>
    </location>
</feature>
<feature type="region of interest" description="Disordered" evidence="2">
    <location>
        <begin position="1"/>
        <end position="35"/>
    </location>
</feature>
<proteinExistence type="predicted"/>
<dbReference type="EMBL" id="OU503038">
    <property type="protein sequence ID" value="CAI9757427.1"/>
    <property type="molecule type" value="Genomic_DNA"/>
</dbReference>
<dbReference type="PANTHER" id="PTHR24095">
    <property type="entry name" value="ACETYL-COENZYME A SYNTHETASE"/>
    <property type="match status" value="1"/>
</dbReference>
<gene>
    <name evidence="5" type="ORF">FPE_LOCUS4857</name>
</gene>
<dbReference type="EC" id="6.2.1.1" evidence="1"/>
<reference evidence="5" key="1">
    <citation type="submission" date="2023-05" db="EMBL/GenBank/DDBJ databases">
        <authorList>
            <person name="Huff M."/>
        </authorList>
    </citation>
    <scope>NUCLEOTIDE SEQUENCE</scope>
</reference>
<evidence type="ECO:0000313" key="6">
    <source>
        <dbReference type="Proteomes" id="UP000834106"/>
    </source>
</evidence>
<protein>
    <recommendedName>
        <fullName evidence="1">acetate--CoA ligase</fullName>
        <ecNumber evidence="1">6.2.1.1</ecNumber>
    </recommendedName>
</protein>
<evidence type="ECO:0000256" key="2">
    <source>
        <dbReference type="SAM" id="MobiDB-lite"/>
    </source>
</evidence>
<dbReference type="Gene3D" id="3.40.50.12780">
    <property type="entry name" value="N-terminal domain of ligase-like"/>
    <property type="match status" value="1"/>
</dbReference>
<dbReference type="InterPro" id="IPR000873">
    <property type="entry name" value="AMP-dep_synth/lig_dom"/>
</dbReference>
<keyword evidence="3" id="KW-0472">Membrane</keyword>
<dbReference type="SUPFAM" id="SSF56801">
    <property type="entry name" value="Acetyl-CoA synthetase-like"/>
    <property type="match status" value="1"/>
</dbReference>
<keyword evidence="3" id="KW-1133">Transmembrane helix</keyword>
<dbReference type="Pfam" id="PF00501">
    <property type="entry name" value="AMP-binding"/>
    <property type="match status" value="1"/>
</dbReference>
<name>A0AAD1YUC0_9LAMI</name>
<feature type="transmembrane region" description="Helical" evidence="3">
    <location>
        <begin position="272"/>
        <end position="294"/>
    </location>
</feature>
<sequence>MGDVGGVSSNGGVLVEDDSLSSFSGSRRRQPDPASITDECFVEAEEAAEQVVNCIHSTLDSEEKRKYAFPYRSVLLKTYLPNGDIELTALKSLNVEESLARDVLGILQGEQLNENAEYEVKDAQFIDVEKLSGGGSFLFTCVNIVIDISFNQLGGLSTLCFLQQEAISQESDEKLENSGKQMGHLGCGSKVRWECIYQKNNETTLVEVKRNIELGNGEKIALFWEGNEPGVDGNFSYNQLLQRVCQLANYLKDVGIKKGDAVMIHLPMLMELPIAMLVVLVLVVFARFFAEFLAERIMDCKPKVVITCNVVRRGSKIIYLKDIVDAALANSTQNGFAVGES</sequence>
<evidence type="ECO:0000313" key="5">
    <source>
        <dbReference type="EMBL" id="CAI9757427.1"/>
    </source>
</evidence>
<dbReference type="GO" id="GO:0006085">
    <property type="term" value="P:acetyl-CoA biosynthetic process"/>
    <property type="evidence" value="ECO:0007669"/>
    <property type="project" value="TreeGrafter"/>
</dbReference>
<keyword evidence="6" id="KW-1185">Reference proteome</keyword>
<dbReference type="AlphaFoldDB" id="A0AAD1YUC0"/>